<reference evidence="1" key="1">
    <citation type="submission" date="2020-04" db="EMBL/GenBank/DDBJ databases">
        <authorList>
            <person name="Alioto T."/>
            <person name="Alioto T."/>
            <person name="Gomez Garrido J."/>
        </authorList>
    </citation>
    <scope>NUCLEOTIDE SEQUENCE</scope>
    <source>
        <strain evidence="1">A484AB</strain>
    </source>
</reference>
<sequence length="637" mass="72888">MDDICTGFINGFKVNFHTDISIDNYEPKEVENVRTVLFCFAGDHPGLCEVGKLLNQGKCACRRCKMVGQHLNDSSNKHMYYGENRFHYRYPWEQRNISSSLTSLYDIENETRSSVRKRMSSELGFTGISILHKYLYPLYSFDICKHLLYDVFHTICLNVVKNQAERIINLEMIDKEYLDEQIKVFPWPSKLKSGRVPKLIGKLKGMGQWKAEGLQKFSFPMADCILPNRLSNPRELEIQSMVSRLTEIHFYAGRDGWTDKLIDQHQKLSWRLNIMAEEVQGLEMCTISLHNLTHIHEDVITFSAPDNYWCAVFERAVKGYVKRSSNCKGIEATFAIAEAHREFLKPLSEPYKSVGTVNRQQGFASSIEAAKSEAKTQLPNPPSLLLGAHNNVMALTGTERKRISDTLDCSVSNIPEAAFVSKKCFMPNRGFGGTVFSSGDAVVLRINDQEENVAKLDCFISLRVHRNNDLNSLVLLCKGYCHPAIIGDDQLVLRDFWSGFMKVRDKEISNAVFFKIENIIRKVILYKSAEGTFTVADYQRKSQNLPYSVVVPVYPEKGDMLLIQGEDVNDIWYGHVHKTDCLRKTVDVYFFVKRNNSENVFVRETHGRYARNVVPWASIIGIAQGQWEGTAQWRKNT</sequence>
<gene>
    <name evidence="1" type="ORF">PACLA_8A047082</name>
</gene>
<dbReference type="OrthoDB" id="5988372at2759"/>
<evidence type="ECO:0000313" key="1">
    <source>
        <dbReference type="EMBL" id="CAB3987948.1"/>
    </source>
</evidence>
<name>A0A6S7G7L5_PARCT</name>
<proteinExistence type="predicted"/>
<dbReference type="AlphaFoldDB" id="A0A6S7G7L5"/>
<comment type="caution">
    <text evidence="1">The sequence shown here is derived from an EMBL/GenBank/DDBJ whole genome shotgun (WGS) entry which is preliminary data.</text>
</comment>
<accession>A0A6S7G7L5</accession>
<organism evidence="1 2">
    <name type="scientific">Paramuricea clavata</name>
    <name type="common">Red gorgonian</name>
    <name type="synonym">Violescent sea-whip</name>
    <dbReference type="NCBI Taxonomy" id="317549"/>
    <lineage>
        <taxon>Eukaryota</taxon>
        <taxon>Metazoa</taxon>
        <taxon>Cnidaria</taxon>
        <taxon>Anthozoa</taxon>
        <taxon>Octocorallia</taxon>
        <taxon>Malacalcyonacea</taxon>
        <taxon>Plexauridae</taxon>
        <taxon>Paramuricea</taxon>
    </lineage>
</organism>
<protein>
    <submittedName>
        <fullName evidence="1">Uncharacterized protein</fullName>
    </submittedName>
</protein>
<keyword evidence="2" id="KW-1185">Reference proteome</keyword>
<evidence type="ECO:0000313" key="2">
    <source>
        <dbReference type="Proteomes" id="UP001152795"/>
    </source>
</evidence>
<dbReference type="EMBL" id="CACRXK020001256">
    <property type="protein sequence ID" value="CAB3987948.1"/>
    <property type="molecule type" value="Genomic_DNA"/>
</dbReference>
<dbReference type="Proteomes" id="UP001152795">
    <property type="component" value="Unassembled WGS sequence"/>
</dbReference>